<evidence type="ECO:0000256" key="7">
    <source>
        <dbReference type="SAM" id="MobiDB-lite"/>
    </source>
</evidence>
<evidence type="ECO:0000313" key="10">
    <source>
        <dbReference type="Proteomes" id="UP000276417"/>
    </source>
</evidence>
<gene>
    <name evidence="9" type="ORF">EHF33_20320</name>
</gene>
<evidence type="ECO:0000256" key="2">
    <source>
        <dbReference type="ARBA" id="ARBA00022603"/>
    </source>
</evidence>
<dbReference type="PANTHER" id="PTHR42933:SF3">
    <property type="entry name" value="TYPE I RESTRICTION ENZYME MJAVIII METHYLASE SUBUNIT"/>
    <property type="match status" value="1"/>
</dbReference>
<evidence type="ECO:0000256" key="3">
    <source>
        <dbReference type="ARBA" id="ARBA00022679"/>
    </source>
</evidence>
<dbReference type="RefSeq" id="WP_124875680.1">
    <property type="nucleotide sequence ID" value="NZ_CP034187.1"/>
</dbReference>
<feature type="compositionally biased region" description="Basic and acidic residues" evidence="7">
    <location>
        <begin position="472"/>
        <end position="489"/>
    </location>
</feature>
<dbReference type="Proteomes" id="UP000276417">
    <property type="component" value="Plasmid unnamed3"/>
</dbReference>
<reference evidence="9 10" key="1">
    <citation type="submission" date="2018-11" db="EMBL/GenBank/DDBJ databases">
        <title>Deinococcus shelandsis sp. nov., isolated from South Shetland Islands soil of Antarctica.</title>
        <authorList>
            <person name="Tian J."/>
        </authorList>
    </citation>
    <scope>NUCLEOTIDE SEQUENCE [LARGE SCALE GENOMIC DNA]</scope>
    <source>
        <strain evidence="9 10">S14-83T</strain>
        <plasmid evidence="9 10">unnamed3</plasmid>
    </source>
</reference>
<keyword evidence="9" id="KW-0614">Plasmid</keyword>
<feature type="region of interest" description="Disordered" evidence="7">
    <location>
        <begin position="457"/>
        <end position="489"/>
    </location>
</feature>
<dbReference type="GO" id="GO:0003677">
    <property type="term" value="F:DNA binding"/>
    <property type="evidence" value="ECO:0007669"/>
    <property type="project" value="InterPro"/>
</dbReference>
<evidence type="ECO:0000256" key="1">
    <source>
        <dbReference type="ARBA" id="ARBA00011900"/>
    </source>
</evidence>
<dbReference type="InterPro" id="IPR051537">
    <property type="entry name" value="DNA_Adenine_Mtase"/>
</dbReference>
<name>A0A3G8YK28_9DEIO</name>
<dbReference type="EC" id="2.1.1.72" evidence="1"/>
<dbReference type="OrthoDB" id="9814572at2"/>
<keyword evidence="5" id="KW-0680">Restriction system</keyword>
<dbReference type="GO" id="GO:0008170">
    <property type="term" value="F:N-methyltransferase activity"/>
    <property type="evidence" value="ECO:0007669"/>
    <property type="project" value="InterPro"/>
</dbReference>
<proteinExistence type="predicted"/>
<keyword evidence="3" id="KW-0808">Transferase</keyword>
<geneLocation type="plasmid" evidence="9 10">
    <name>unnamed3</name>
</geneLocation>
<accession>A0A3G8YK28</accession>
<dbReference type="SUPFAM" id="SSF53335">
    <property type="entry name" value="S-adenosyl-L-methionine-dependent methyltransferases"/>
    <property type="match status" value="1"/>
</dbReference>
<dbReference type="AlphaFoldDB" id="A0A3G8YK28"/>
<keyword evidence="10" id="KW-1185">Reference proteome</keyword>
<organism evidence="9 10">
    <name type="scientific">Deinococcus psychrotolerans</name>
    <dbReference type="NCBI Taxonomy" id="2489213"/>
    <lineage>
        <taxon>Bacteria</taxon>
        <taxon>Thermotogati</taxon>
        <taxon>Deinococcota</taxon>
        <taxon>Deinococci</taxon>
        <taxon>Deinococcales</taxon>
        <taxon>Deinococcaceae</taxon>
        <taxon>Deinococcus</taxon>
    </lineage>
</organism>
<comment type="catalytic activity">
    <reaction evidence="6">
        <text>a 2'-deoxyadenosine in DNA + S-adenosyl-L-methionine = an N(6)-methyl-2'-deoxyadenosine in DNA + S-adenosyl-L-homocysteine + H(+)</text>
        <dbReference type="Rhea" id="RHEA:15197"/>
        <dbReference type="Rhea" id="RHEA-COMP:12418"/>
        <dbReference type="Rhea" id="RHEA-COMP:12419"/>
        <dbReference type="ChEBI" id="CHEBI:15378"/>
        <dbReference type="ChEBI" id="CHEBI:57856"/>
        <dbReference type="ChEBI" id="CHEBI:59789"/>
        <dbReference type="ChEBI" id="CHEBI:90615"/>
        <dbReference type="ChEBI" id="CHEBI:90616"/>
        <dbReference type="EC" id="2.1.1.72"/>
    </reaction>
</comment>
<dbReference type="PANTHER" id="PTHR42933">
    <property type="entry name" value="SLR6095 PROTEIN"/>
    <property type="match status" value="1"/>
</dbReference>
<evidence type="ECO:0000259" key="8">
    <source>
        <dbReference type="Pfam" id="PF02384"/>
    </source>
</evidence>
<dbReference type="GO" id="GO:0009007">
    <property type="term" value="F:site-specific DNA-methyltransferase (adenine-specific) activity"/>
    <property type="evidence" value="ECO:0007669"/>
    <property type="project" value="UniProtKB-EC"/>
</dbReference>
<protein>
    <recommendedName>
        <fullName evidence="1">site-specific DNA-methyltransferase (adenine-specific)</fullName>
        <ecNumber evidence="1">2.1.1.72</ecNumber>
    </recommendedName>
</protein>
<keyword evidence="2" id="KW-0489">Methyltransferase</keyword>
<evidence type="ECO:0000313" key="9">
    <source>
        <dbReference type="EMBL" id="AZI45255.1"/>
    </source>
</evidence>
<dbReference type="Pfam" id="PF02384">
    <property type="entry name" value="N6_Mtase"/>
    <property type="match status" value="1"/>
</dbReference>
<evidence type="ECO:0000256" key="4">
    <source>
        <dbReference type="ARBA" id="ARBA00022691"/>
    </source>
</evidence>
<dbReference type="KEGG" id="dph:EHF33_20320"/>
<feature type="domain" description="DNA methylase adenine-specific" evidence="8">
    <location>
        <begin position="152"/>
        <end position="371"/>
    </location>
</feature>
<dbReference type="Gene3D" id="3.40.50.150">
    <property type="entry name" value="Vaccinia Virus protein VP39"/>
    <property type="match status" value="1"/>
</dbReference>
<evidence type="ECO:0000256" key="6">
    <source>
        <dbReference type="ARBA" id="ARBA00047942"/>
    </source>
</evidence>
<sequence>MIGPQINPQTVLLSAYHLLKTKDEFGVAQLLGALLLLSQRCPDEMRRIPQRERHQTVDHYLESLLTKFKVEEAADTANSPSLADIGLNEFSFRRPLRGLPPTTNWSEMIEELCSVMTDLWSSKPKITTDYGHVFSTVLLSRPGFVRAFTPTPPAAAQLAAQLLQVRPGQEVLNVQCRWGQVLLALNKDFYGDQAVLMGSGSDMQALSVCALLLLISKVETAHLRYIPLSADAPLLGFKEEFYDRVVAHPPVEAPVGQARQYIEELVIGQVMGTLKPGGRAVIIVSGGYLHRSRPEPVIRRRLIAEDWLRAVVQLPGTTKDSGGSPSLLVLDRSRANQAVVFVDLSEVEPNDWLQSDMVNRVIEAPNEFSDERWTALSAAAGPLPNHPRWQVVPRAEIAVDANLSPARYLQSDTNPRMTRSGLLKAREHYQVASSNLQQSIQKFDQLMQDLFEPQHVSDSKPLLNQTNPTQLSDHDHHDFHSPSFTEEKS</sequence>
<feature type="compositionally biased region" description="Polar residues" evidence="7">
    <location>
        <begin position="462"/>
        <end position="471"/>
    </location>
</feature>
<keyword evidence="4" id="KW-0949">S-adenosyl-L-methionine</keyword>
<dbReference type="GO" id="GO:0009307">
    <property type="term" value="P:DNA restriction-modification system"/>
    <property type="evidence" value="ECO:0007669"/>
    <property type="project" value="UniProtKB-KW"/>
</dbReference>
<dbReference type="InterPro" id="IPR003356">
    <property type="entry name" value="DNA_methylase_A-5"/>
</dbReference>
<dbReference type="InterPro" id="IPR029063">
    <property type="entry name" value="SAM-dependent_MTases_sf"/>
</dbReference>
<evidence type="ECO:0000256" key="5">
    <source>
        <dbReference type="ARBA" id="ARBA00022747"/>
    </source>
</evidence>
<dbReference type="GO" id="GO:0032259">
    <property type="term" value="P:methylation"/>
    <property type="evidence" value="ECO:0007669"/>
    <property type="project" value="UniProtKB-KW"/>
</dbReference>
<dbReference type="EMBL" id="CP034187">
    <property type="protein sequence ID" value="AZI45255.1"/>
    <property type="molecule type" value="Genomic_DNA"/>
</dbReference>